<dbReference type="InterPro" id="IPR001509">
    <property type="entry name" value="Epimerase_deHydtase"/>
</dbReference>
<dbReference type="Proteomes" id="UP000177418">
    <property type="component" value="Unassembled WGS sequence"/>
</dbReference>
<gene>
    <name evidence="3" type="ORF">A3H78_02875</name>
</gene>
<protein>
    <recommendedName>
        <fullName evidence="2">NAD-dependent epimerase/dehydratase domain-containing protein</fullName>
    </recommendedName>
</protein>
<dbReference type="InterPro" id="IPR036291">
    <property type="entry name" value="NAD(P)-bd_dom_sf"/>
</dbReference>
<evidence type="ECO:0000313" key="3">
    <source>
        <dbReference type="EMBL" id="OGK53453.1"/>
    </source>
</evidence>
<dbReference type="Pfam" id="PF01370">
    <property type="entry name" value="Epimerase"/>
    <property type="match status" value="1"/>
</dbReference>
<reference evidence="3 4" key="1">
    <citation type="journal article" date="2016" name="Nat. Commun.">
        <title>Thousands of microbial genomes shed light on interconnected biogeochemical processes in an aquifer system.</title>
        <authorList>
            <person name="Anantharaman K."/>
            <person name="Brown C.T."/>
            <person name="Hug L.A."/>
            <person name="Sharon I."/>
            <person name="Castelle C.J."/>
            <person name="Probst A.J."/>
            <person name="Thomas B.C."/>
            <person name="Singh A."/>
            <person name="Wilkins M.J."/>
            <person name="Karaoz U."/>
            <person name="Brodie E.L."/>
            <person name="Williams K.H."/>
            <person name="Hubbard S.S."/>
            <person name="Banfield J.F."/>
        </authorList>
    </citation>
    <scope>NUCLEOTIDE SEQUENCE [LARGE SCALE GENOMIC DNA]</scope>
</reference>
<proteinExistence type="inferred from homology"/>
<dbReference type="Gene3D" id="3.40.50.720">
    <property type="entry name" value="NAD(P)-binding Rossmann-like Domain"/>
    <property type="match status" value="1"/>
</dbReference>
<dbReference type="SUPFAM" id="SSF51735">
    <property type="entry name" value="NAD(P)-binding Rossmann-fold domains"/>
    <property type="match status" value="1"/>
</dbReference>
<comment type="similarity">
    <text evidence="1">Belongs to the NAD(P)-dependent epimerase/dehydratase family.</text>
</comment>
<feature type="domain" description="NAD-dependent epimerase/dehydratase" evidence="2">
    <location>
        <begin position="9"/>
        <end position="245"/>
    </location>
</feature>
<dbReference type="Gene3D" id="3.90.25.10">
    <property type="entry name" value="UDP-galactose 4-epimerase, domain 1"/>
    <property type="match status" value="2"/>
</dbReference>
<evidence type="ECO:0000313" key="4">
    <source>
        <dbReference type="Proteomes" id="UP000177418"/>
    </source>
</evidence>
<sequence length="330" mass="37064">MKIKNKKWFITGGAGFIGSHVVNLLVSSGAKVAVYDNLSLSTDQYIQSYIKQNKIKFFKHDLLDLKTLTKVMNGYDIVWHLGANTDIPSGFSKHRIDLDNDVIATWNVLEAMLKNNIKEILFSSTGAIYGESVKGKFKESSGPLIPLSLYGAGKIASEAFISSYCNLFNIQAWIFRFGNVIGERTNHGIIFDFIHKLRKNPQELEILGTGIGEKNYFLVEECINGILYTYNKVHSGPFPVIVNLGTDSTSKIMNIAKIIIDEMGLKNVRHRFTGTARGWPGDQPTVLLNTEKIHKLGWFAKKTSDQAVRIAVRRLLGKEKFQLSINNFDE</sequence>
<comment type="caution">
    <text evidence="3">The sequence shown here is derived from an EMBL/GenBank/DDBJ whole genome shotgun (WGS) entry which is preliminary data.</text>
</comment>
<dbReference type="PANTHER" id="PTHR43000">
    <property type="entry name" value="DTDP-D-GLUCOSE 4,6-DEHYDRATASE-RELATED"/>
    <property type="match status" value="1"/>
</dbReference>
<evidence type="ECO:0000256" key="1">
    <source>
        <dbReference type="ARBA" id="ARBA00007637"/>
    </source>
</evidence>
<dbReference type="AlphaFoldDB" id="A0A1F7JCW9"/>
<accession>A0A1F7JCW9</accession>
<dbReference type="EMBL" id="MGAV01000019">
    <property type="protein sequence ID" value="OGK53453.1"/>
    <property type="molecule type" value="Genomic_DNA"/>
</dbReference>
<organism evidence="3 4">
    <name type="scientific">Candidatus Roizmanbacteria bacterium RIFCSPLOWO2_02_FULL_36_11</name>
    <dbReference type="NCBI Taxonomy" id="1802071"/>
    <lineage>
        <taxon>Bacteria</taxon>
        <taxon>Candidatus Roizmaniibacteriota</taxon>
    </lineage>
</organism>
<name>A0A1F7JCW9_9BACT</name>
<evidence type="ECO:0000259" key="2">
    <source>
        <dbReference type="Pfam" id="PF01370"/>
    </source>
</evidence>